<evidence type="ECO:0000313" key="2">
    <source>
        <dbReference type="EMBL" id="GBP58210.1"/>
    </source>
</evidence>
<name>A0A4C1X4Y6_EUMVA</name>
<dbReference type="EMBL" id="BGZK01000729">
    <property type="protein sequence ID" value="GBP58210.1"/>
    <property type="molecule type" value="Genomic_DNA"/>
</dbReference>
<comment type="caution">
    <text evidence="2">The sequence shown here is derived from an EMBL/GenBank/DDBJ whole genome shotgun (WGS) entry which is preliminary data.</text>
</comment>
<reference evidence="2 3" key="1">
    <citation type="journal article" date="2019" name="Commun. Biol.">
        <title>The bagworm genome reveals a unique fibroin gene that provides high tensile strength.</title>
        <authorList>
            <person name="Kono N."/>
            <person name="Nakamura H."/>
            <person name="Ohtoshi R."/>
            <person name="Tomita M."/>
            <person name="Numata K."/>
            <person name="Arakawa K."/>
        </authorList>
    </citation>
    <scope>NUCLEOTIDE SEQUENCE [LARGE SCALE GENOMIC DNA]</scope>
</reference>
<organism evidence="2 3">
    <name type="scientific">Eumeta variegata</name>
    <name type="common">Bagworm moth</name>
    <name type="synonym">Eumeta japonica</name>
    <dbReference type="NCBI Taxonomy" id="151549"/>
    <lineage>
        <taxon>Eukaryota</taxon>
        <taxon>Metazoa</taxon>
        <taxon>Ecdysozoa</taxon>
        <taxon>Arthropoda</taxon>
        <taxon>Hexapoda</taxon>
        <taxon>Insecta</taxon>
        <taxon>Pterygota</taxon>
        <taxon>Neoptera</taxon>
        <taxon>Endopterygota</taxon>
        <taxon>Lepidoptera</taxon>
        <taxon>Glossata</taxon>
        <taxon>Ditrysia</taxon>
        <taxon>Tineoidea</taxon>
        <taxon>Psychidae</taxon>
        <taxon>Oiketicinae</taxon>
        <taxon>Eumeta</taxon>
    </lineage>
</organism>
<sequence length="160" mass="17117">MSADLCEVADEACGDACAILTSDNHHHHKLSGLKLASAVTCRGRAPGGALTSAIGATPAAIPMCFHVLSDNSPVNKPVNHNRLPGASAAAGRCAGARRGRVRDPDARPYPEKAYDRVKINDLCTILSMHRVNSELIVLLSYPSISYLRDIKDNTCPTNEW</sequence>
<keyword evidence="3" id="KW-1185">Reference proteome</keyword>
<protein>
    <submittedName>
        <fullName evidence="2">Uncharacterized protein</fullName>
    </submittedName>
</protein>
<dbReference type="AlphaFoldDB" id="A0A4C1X4Y6"/>
<evidence type="ECO:0000313" key="3">
    <source>
        <dbReference type="Proteomes" id="UP000299102"/>
    </source>
</evidence>
<dbReference type="Proteomes" id="UP000299102">
    <property type="component" value="Unassembled WGS sequence"/>
</dbReference>
<proteinExistence type="predicted"/>
<accession>A0A4C1X4Y6</accession>
<feature type="region of interest" description="Disordered" evidence="1">
    <location>
        <begin position="85"/>
        <end position="108"/>
    </location>
</feature>
<evidence type="ECO:0000256" key="1">
    <source>
        <dbReference type="SAM" id="MobiDB-lite"/>
    </source>
</evidence>
<gene>
    <name evidence="2" type="ORF">EVAR_87788_1</name>
</gene>
<feature type="compositionally biased region" description="Low complexity" evidence="1">
    <location>
        <begin position="85"/>
        <end position="94"/>
    </location>
</feature>